<name>F0RST7_SPHGB</name>
<dbReference type="AlphaFoldDB" id="F0RST7"/>
<dbReference type="KEGG" id="sbu:SpiBuddy_2168"/>
<proteinExistence type="predicted"/>
<reference evidence="2" key="1">
    <citation type="submission" date="2011-02" db="EMBL/GenBank/DDBJ databases">
        <title>Complete sequence of Spirochaeta sp. Buddy.</title>
        <authorList>
            <person name="Lucas S."/>
            <person name="Copeland A."/>
            <person name="Lapidus A."/>
            <person name="Cheng J.-F."/>
            <person name="Goodwin L."/>
            <person name="Pitluck S."/>
            <person name="Zeytun A."/>
            <person name="Detter J.C."/>
            <person name="Han C."/>
            <person name="Tapia R."/>
            <person name="Land M."/>
            <person name="Hauser L."/>
            <person name="Kyrpides N."/>
            <person name="Ivanova N."/>
            <person name="Mikhailova N."/>
            <person name="Pagani I."/>
            <person name="Ritalahti K.M."/>
            <person name="Loeffler F.E."/>
            <person name="Woyke T."/>
        </authorList>
    </citation>
    <scope>NUCLEOTIDE SEQUENCE [LARGE SCALE GENOMIC DNA]</scope>
    <source>
        <strain evidence="2">ATCC BAA-1886 / DSM 22777 / Buddy</strain>
    </source>
</reference>
<protein>
    <submittedName>
        <fullName evidence="1">Uncharacterized protein</fullName>
    </submittedName>
</protein>
<keyword evidence="2" id="KW-1185">Reference proteome</keyword>
<dbReference type="STRING" id="158189.SpiBuddy_2168"/>
<evidence type="ECO:0000313" key="1">
    <source>
        <dbReference type="EMBL" id="ADY13987.1"/>
    </source>
</evidence>
<accession>F0RST7</accession>
<dbReference type="RefSeq" id="WP_013607836.1">
    <property type="nucleotide sequence ID" value="NC_015152.1"/>
</dbReference>
<sequence>MDENTPVLELAVDAKHNLSVYAYSYHMDMRLTISLENDDSVFSSVHIHPIYCPFTGKRVGKSSEDVESLIQGISLKGPNGKLLLSCCKLEGSHLVLYKGDQKASLTLSYDMITGKKHQ</sequence>
<dbReference type="Proteomes" id="UP000008466">
    <property type="component" value="Chromosome"/>
</dbReference>
<gene>
    <name evidence="1" type="ordered locus">SpiBuddy_2168</name>
</gene>
<dbReference type="HOGENOM" id="CLU_2071609_0_0_12"/>
<evidence type="ECO:0000313" key="2">
    <source>
        <dbReference type="Proteomes" id="UP000008466"/>
    </source>
</evidence>
<dbReference type="EMBL" id="CP002541">
    <property type="protein sequence ID" value="ADY13987.1"/>
    <property type="molecule type" value="Genomic_DNA"/>
</dbReference>
<organism evidence="1 2">
    <name type="scientific">Sphaerochaeta globosa (strain ATCC BAA-1886 / DSM 22777 / Buddy)</name>
    <name type="common">Spirochaeta sp. (strain Buddy)</name>
    <dbReference type="NCBI Taxonomy" id="158189"/>
    <lineage>
        <taxon>Bacteria</taxon>
        <taxon>Pseudomonadati</taxon>
        <taxon>Spirochaetota</taxon>
        <taxon>Spirochaetia</taxon>
        <taxon>Spirochaetales</taxon>
        <taxon>Sphaerochaetaceae</taxon>
        <taxon>Sphaerochaeta</taxon>
    </lineage>
</organism>